<evidence type="ECO:0000313" key="2">
    <source>
        <dbReference type="Proteomes" id="UP000588604"/>
    </source>
</evidence>
<organism evidence="1 2">
    <name type="scientific">Algoriphagus iocasae</name>
    <dbReference type="NCBI Taxonomy" id="1836499"/>
    <lineage>
        <taxon>Bacteria</taxon>
        <taxon>Pseudomonadati</taxon>
        <taxon>Bacteroidota</taxon>
        <taxon>Cytophagia</taxon>
        <taxon>Cytophagales</taxon>
        <taxon>Cyclobacteriaceae</taxon>
        <taxon>Algoriphagus</taxon>
    </lineage>
</organism>
<evidence type="ECO:0000313" key="1">
    <source>
        <dbReference type="EMBL" id="MBB6327990.1"/>
    </source>
</evidence>
<evidence type="ECO:0008006" key="3">
    <source>
        <dbReference type="Google" id="ProtNLM"/>
    </source>
</evidence>
<dbReference type="PROSITE" id="PS51257">
    <property type="entry name" value="PROKAR_LIPOPROTEIN"/>
    <property type="match status" value="1"/>
</dbReference>
<accession>A0A841MKM4</accession>
<reference evidence="1 2" key="1">
    <citation type="submission" date="2020-08" db="EMBL/GenBank/DDBJ databases">
        <title>Genomic Encyclopedia of Type Strains, Phase IV (KMG-IV): sequencing the most valuable type-strain genomes for metagenomic binning, comparative biology and taxonomic classification.</title>
        <authorList>
            <person name="Goeker M."/>
        </authorList>
    </citation>
    <scope>NUCLEOTIDE SEQUENCE [LARGE SCALE GENOMIC DNA]</scope>
    <source>
        <strain evidence="1 2">DSM 102044</strain>
    </source>
</reference>
<dbReference type="RefSeq" id="WP_184496723.1">
    <property type="nucleotide sequence ID" value="NZ_JACIJO010000003.1"/>
</dbReference>
<proteinExistence type="predicted"/>
<protein>
    <recommendedName>
        <fullName evidence="3">CHRD domain-containing protein</fullName>
    </recommendedName>
</protein>
<dbReference type="EMBL" id="JACIJO010000003">
    <property type="protein sequence ID" value="MBB6327990.1"/>
    <property type="molecule type" value="Genomic_DNA"/>
</dbReference>
<comment type="caution">
    <text evidence="1">The sequence shown here is derived from an EMBL/GenBank/DDBJ whole genome shotgun (WGS) entry which is preliminary data.</text>
</comment>
<name>A0A841MKM4_9BACT</name>
<dbReference type="Proteomes" id="UP000588604">
    <property type="component" value="Unassembled WGS sequence"/>
</dbReference>
<dbReference type="AlphaFoldDB" id="A0A841MKM4"/>
<gene>
    <name evidence="1" type="ORF">FHS59_003633</name>
</gene>
<sequence>MKKLILACLISFGFMSCKDVINEPLDYLNKVSYDLNKASDYEYSGVLEVGELPNGELELEIKLYGATGNQSVTFPTHLHFGSYDTPDAEMAAMLNPINANTLTSRTILPQLADGTKLTFEDFKSFDGHIKVHLASEGPDYQVILVAGNVGSNVDLSQGFNPDKITMCSDTY</sequence>
<keyword evidence="2" id="KW-1185">Reference proteome</keyword>